<dbReference type="AlphaFoldDB" id="A0A238HB92"/>
<organism evidence="2 3">
    <name type="scientific">Burkholderia singularis</name>
    <dbReference type="NCBI Taxonomy" id="1503053"/>
    <lineage>
        <taxon>Bacteria</taxon>
        <taxon>Pseudomonadati</taxon>
        <taxon>Pseudomonadota</taxon>
        <taxon>Betaproteobacteria</taxon>
        <taxon>Burkholderiales</taxon>
        <taxon>Burkholderiaceae</taxon>
        <taxon>Burkholderia</taxon>
        <taxon>pseudomallei group</taxon>
    </lineage>
</organism>
<sequence length="143" mass="15647">MLHISAVDVSDVDRAYAFYAPLMDALGRRLRLGDPATWAAWMPGGASRLLFLTGRPHDGGPASSGNGQMARFLARERPIAERCHALALPADGTTEGSPGLRPHYRQDDYGAYFRDSSGNNRGRICRREPARYAANCRSSPLTQ</sequence>
<dbReference type="EMBL" id="FXAN01000094">
    <property type="protein sequence ID" value="SMG02277.1"/>
    <property type="molecule type" value="Genomic_DNA"/>
</dbReference>
<feature type="region of interest" description="Disordered" evidence="1">
    <location>
        <begin position="89"/>
        <end position="115"/>
    </location>
</feature>
<dbReference type="PANTHER" id="PTHR35006">
    <property type="entry name" value="GLYOXALASE FAMILY PROTEIN (AFU_ORTHOLOGUE AFUA_5G14830)"/>
    <property type="match status" value="1"/>
</dbReference>
<dbReference type="GO" id="GO:0016829">
    <property type="term" value="F:lyase activity"/>
    <property type="evidence" value="ECO:0007669"/>
    <property type="project" value="UniProtKB-KW"/>
</dbReference>
<gene>
    <name evidence="2" type="ORF">BSIN_0897</name>
</gene>
<dbReference type="PANTHER" id="PTHR35006:SF1">
    <property type="entry name" value="BLL2941 PROTEIN"/>
    <property type="match status" value="1"/>
</dbReference>
<evidence type="ECO:0000313" key="3">
    <source>
        <dbReference type="Proteomes" id="UP000198460"/>
    </source>
</evidence>
<protein>
    <submittedName>
        <fullName evidence="2">Lactoylglutathione lyase</fullName>
    </submittedName>
</protein>
<evidence type="ECO:0000256" key="1">
    <source>
        <dbReference type="SAM" id="MobiDB-lite"/>
    </source>
</evidence>
<accession>A0A238HB92</accession>
<proteinExistence type="predicted"/>
<name>A0A238HB92_9BURK</name>
<dbReference type="Proteomes" id="UP000198460">
    <property type="component" value="Unassembled WGS sequence"/>
</dbReference>
<dbReference type="SUPFAM" id="SSF54593">
    <property type="entry name" value="Glyoxalase/Bleomycin resistance protein/Dihydroxybiphenyl dioxygenase"/>
    <property type="match status" value="1"/>
</dbReference>
<dbReference type="InterPro" id="IPR029068">
    <property type="entry name" value="Glyas_Bleomycin-R_OHBP_Dase"/>
</dbReference>
<dbReference type="Gene3D" id="3.10.180.10">
    <property type="entry name" value="2,3-Dihydroxybiphenyl 1,2-Dioxygenase, domain 1"/>
    <property type="match status" value="1"/>
</dbReference>
<keyword evidence="2" id="KW-0456">Lyase</keyword>
<reference evidence="2 3" key="1">
    <citation type="submission" date="2017-04" db="EMBL/GenBank/DDBJ databases">
        <authorList>
            <person name="Afonso C.L."/>
            <person name="Miller P.J."/>
            <person name="Scott M.A."/>
            <person name="Spackman E."/>
            <person name="Goraichik I."/>
            <person name="Dimitrov K.M."/>
            <person name="Suarez D.L."/>
            <person name="Swayne D.E."/>
        </authorList>
    </citation>
    <scope>NUCLEOTIDE SEQUENCE [LARGE SCALE GENOMIC DNA]</scope>
    <source>
        <strain evidence="2">LMG 28154</strain>
    </source>
</reference>
<evidence type="ECO:0000313" key="2">
    <source>
        <dbReference type="EMBL" id="SMG02277.1"/>
    </source>
</evidence>